<keyword evidence="5 10" id="KW-0472">Membrane</keyword>
<dbReference type="PANTHER" id="PTHR28259">
    <property type="entry name" value="FLUORIDE EXPORT PROTEIN 1-RELATED"/>
    <property type="match status" value="1"/>
</dbReference>
<gene>
    <name evidence="10 11" type="primary">crcB</name>
    <name evidence="10" type="synonym">fluC</name>
    <name evidence="11" type="ORF">H9655_11920</name>
</gene>
<keyword evidence="3 10" id="KW-0812">Transmembrane</keyword>
<evidence type="ECO:0000313" key="11">
    <source>
        <dbReference type="EMBL" id="MBD7937728.1"/>
    </source>
</evidence>
<keyword evidence="10" id="KW-0406">Ion transport</keyword>
<evidence type="ECO:0000313" key="12">
    <source>
        <dbReference type="Proteomes" id="UP000657931"/>
    </source>
</evidence>
<feature type="binding site" evidence="10">
    <location>
        <position position="73"/>
    </location>
    <ligand>
        <name>Na(+)</name>
        <dbReference type="ChEBI" id="CHEBI:29101"/>
        <note>structural</note>
    </ligand>
</feature>
<evidence type="ECO:0000256" key="10">
    <source>
        <dbReference type="HAMAP-Rule" id="MF_00454"/>
    </source>
</evidence>
<organism evidence="11 12">
    <name type="scientific">Cytobacillus stercorigallinarum</name>
    <dbReference type="NCBI Taxonomy" id="2762240"/>
    <lineage>
        <taxon>Bacteria</taxon>
        <taxon>Bacillati</taxon>
        <taxon>Bacillota</taxon>
        <taxon>Bacilli</taxon>
        <taxon>Bacillales</taxon>
        <taxon>Bacillaceae</taxon>
        <taxon>Cytobacillus</taxon>
    </lineage>
</organism>
<evidence type="ECO:0000256" key="4">
    <source>
        <dbReference type="ARBA" id="ARBA00022989"/>
    </source>
</evidence>
<dbReference type="HAMAP" id="MF_00454">
    <property type="entry name" value="FluC"/>
    <property type="match status" value="1"/>
</dbReference>
<feature type="transmembrane region" description="Helical" evidence="10">
    <location>
        <begin position="61"/>
        <end position="80"/>
    </location>
</feature>
<feature type="transmembrane region" description="Helical" evidence="10">
    <location>
        <begin position="92"/>
        <end position="112"/>
    </location>
</feature>
<evidence type="ECO:0000256" key="1">
    <source>
        <dbReference type="ARBA" id="ARBA00004651"/>
    </source>
</evidence>
<keyword evidence="12" id="KW-1185">Reference proteome</keyword>
<keyword evidence="6 10" id="KW-0407">Ion channel</keyword>
<keyword evidence="2 10" id="KW-1003">Cell membrane</keyword>
<feature type="binding site" evidence="10">
    <location>
        <position position="70"/>
    </location>
    <ligand>
        <name>Na(+)</name>
        <dbReference type="ChEBI" id="CHEBI:29101"/>
        <note>structural</note>
    </ligand>
</feature>
<comment type="caution">
    <text evidence="11">The sequence shown here is derived from an EMBL/GenBank/DDBJ whole genome shotgun (WGS) entry which is preliminary data.</text>
</comment>
<keyword evidence="10" id="KW-0915">Sodium</keyword>
<dbReference type="NCBIfam" id="TIGR00494">
    <property type="entry name" value="crcB"/>
    <property type="match status" value="1"/>
</dbReference>
<accession>A0ABR8QQB4</accession>
<name>A0ABR8QQB4_9BACI</name>
<feature type="transmembrane region" description="Helical" evidence="10">
    <location>
        <begin position="6"/>
        <end position="25"/>
    </location>
</feature>
<feature type="transmembrane region" description="Helical" evidence="10">
    <location>
        <begin position="32"/>
        <end position="55"/>
    </location>
</feature>
<sequence>MTEILYVMIGGFFGAIARFYLSTLINRITNSLFPYGTVIVNLLGCFLMGIVVHFLNWENVSALLAVGLLGAFTTFSSVQLEMVELMMKKQKMAFIYLFVTYIGGIAFFMLGLKMLP</sequence>
<proteinExistence type="inferred from homology"/>
<comment type="function">
    <text evidence="9 10">Fluoride-specific ion channel. Important for reducing fluoride concentration in the cell, thus reducing its toxicity.</text>
</comment>
<comment type="similarity">
    <text evidence="7 10">Belongs to the fluoride channel Fluc/FEX (TC 1.A.43) family.</text>
</comment>
<evidence type="ECO:0000256" key="7">
    <source>
        <dbReference type="ARBA" id="ARBA00035120"/>
    </source>
</evidence>
<dbReference type="RefSeq" id="WP_191814217.1">
    <property type="nucleotide sequence ID" value="NZ_JACSQT010000005.1"/>
</dbReference>
<keyword evidence="10" id="KW-0813">Transport</keyword>
<evidence type="ECO:0000256" key="5">
    <source>
        <dbReference type="ARBA" id="ARBA00023136"/>
    </source>
</evidence>
<comment type="catalytic activity">
    <reaction evidence="8">
        <text>fluoride(in) = fluoride(out)</text>
        <dbReference type="Rhea" id="RHEA:76159"/>
        <dbReference type="ChEBI" id="CHEBI:17051"/>
    </reaction>
    <physiologicalReaction direction="left-to-right" evidence="8">
        <dbReference type="Rhea" id="RHEA:76160"/>
    </physiologicalReaction>
</comment>
<dbReference type="PANTHER" id="PTHR28259:SF1">
    <property type="entry name" value="FLUORIDE EXPORT PROTEIN 1-RELATED"/>
    <property type="match status" value="1"/>
</dbReference>
<dbReference type="EMBL" id="JACSQT010000005">
    <property type="protein sequence ID" value="MBD7937728.1"/>
    <property type="molecule type" value="Genomic_DNA"/>
</dbReference>
<dbReference type="Pfam" id="PF02537">
    <property type="entry name" value="CRCB"/>
    <property type="match status" value="1"/>
</dbReference>
<keyword evidence="4 10" id="KW-1133">Transmembrane helix</keyword>
<dbReference type="InterPro" id="IPR003691">
    <property type="entry name" value="FluC"/>
</dbReference>
<evidence type="ECO:0000256" key="2">
    <source>
        <dbReference type="ARBA" id="ARBA00022475"/>
    </source>
</evidence>
<reference evidence="11 12" key="1">
    <citation type="submission" date="2020-08" db="EMBL/GenBank/DDBJ databases">
        <title>A Genomic Blueprint of the Chicken Gut Microbiome.</title>
        <authorList>
            <person name="Gilroy R."/>
            <person name="Ravi A."/>
            <person name="Getino M."/>
            <person name="Pursley I."/>
            <person name="Horton D.L."/>
            <person name="Alikhan N.-F."/>
            <person name="Baker D."/>
            <person name="Gharbi K."/>
            <person name="Hall N."/>
            <person name="Watson M."/>
            <person name="Adriaenssens E.M."/>
            <person name="Foster-Nyarko E."/>
            <person name="Jarju S."/>
            <person name="Secka A."/>
            <person name="Antonio M."/>
            <person name="Oren A."/>
            <person name="Chaudhuri R."/>
            <person name="La Ragione R.M."/>
            <person name="Hildebrand F."/>
            <person name="Pallen M.J."/>
        </authorList>
    </citation>
    <scope>NUCLEOTIDE SEQUENCE [LARGE SCALE GENOMIC DNA]</scope>
    <source>
        <strain evidence="11 12">Sa5YUA1</strain>
    </source>
</reference>
<keyword evidence="10" id="KW-0479">Metal-binding</keyword>
<comment type="activity regulation">
    <text evidence="10">Na(+) is not transported, but it plays an essential structural role and its presence is essential for fluoride channel function.</text>
</comment>
<evidence type="ECO:0000256" key="8">
    <source>
        <dbReference type="ARBA" id="ARBA00035585"/>
    </source>
</evidence>
<evidence type="ECO:0000256" key="3">
    <source>
        <dbReference type="ARBA" id="ARBA00022692"/>
    </source>
</evidence>
<evidence type="ECO:0000256" key="9">
    <source>
        <dbReference type="ARBA" id="ARBA00049940"/>
    </source>
</evidence>
<comment type="subcellular location">
    <subcellularLocation>
        <location evidence="1 10">Cell membrane</location>
        <topology evidence="1 10">Multi-pass membrane protein</topology>
    </subcellularLocation>
</comment>
<dbReference type="Proteomes" id="UP000657931">
    <property type="component" value="Unassembled WGS sequence"/>
</dbReference>
<protein>
    <recommendedName>
        <fullName evidence="10">Fluoride-specific ion channel FluC</fullName>
    </recommendedName>
</protein>
<evidence type="ECO:0000256" key="6">
    <source>
        <dbReference type="ARBA" id="ARBA00023303"/>
    </source>
</evidence>